<dbReference type="EMBL" id="VSSQ01007793">
    <property type="protein sequence ID" value="MPM36993.1"/>
    <property type="molecule type" value="Genomic_DNA"/>
</dbReference>
<comment type="caution">
    <text evidence="1">The sequence shown here is derived from an EMBL/GenBank/DDBJ whole genome shotgun (WGS) entry which is preliminary data.</text>
</comment>
<evidence type="ECO:0000313" key="1">
    <source>
        <dbReference type="EMBL" id="MPM36993.1"/>
    </source>
</evidence>
<accession>A0A644ZE57</accession>
<gene>
    <name evidence="1" type="ORF">SDC9_83597</name>
</gene>
<proteinExistence type="predicted"/>
<protein>
    <submittedName>
        <fullName evidence="1">Uncharacterized protein</fullName>
    </submittedName>
</protein>
<sequence>MQQIALTAARLAVKQQRGNLVPLLEQPIPLLHFPHQRGAAGGHLRAGAAGRVLCGAVPLVHNFVVQRGCLVQRRDTQFLRQLVLQPLIEVCRLVIPPLLLIKFHQKHNHLLVQPIPVQVFKTQPLGPSKIARRPGLRRAIG</sequence>
<dbReference type="AlphaFoldDB" id="A0A644ZE57"/>
<name>A0A644ZE57_9ZZZZ</name>
<reference evidence="1" key="1">
    <citation type="submission" date="2019-08" db="EMBL/GenBank/DDBJ databases">
        <authorList>
            <person name="Kucharzyk K."/>
            <person name="Murdoch R.W."/>
            <person name="Higgins S."/>
            <person name="Loffler F."/>
        </authorList>
    </citation>
    <scope>NUCLEOTIDE SEQUENCE</scope>
</reference>
<organism evidence="1">
    <name type="scientific">bioreactor metagenome</name>
    <dbReference type="NCBI Taxonomy" id="1076179"/>
    <lineage>
        <taxon>unclassified sequences</taxon>
        <taxon>metagenomes</taxon>
        <taxon>ecological metagenomes</taxon>
    </lineage>
</organism>